<dbReference type="PANTHER" id="PTHR13440">
    <property type="entry name" value="BLOC-1 RELATED COMPLEX SUBUNIT 6"/>
    <property type="match status" value="1"/>
</dbReference>
<feature type="compositionally biased region" description="Polar residues" evidence="1">
    <location>
        <begin position="30"/>
        <end position="40"/>
    </location>
</feature>
<evidence type="ECO:0000259" key="2">
    <source>
        <dbReference type="Pfam" id="PF10157"/>
    </source>
</evidence>
<feature type="compositionally biased region" description="Basic and acidic residues" evidence="1">
    <location>
        <begin position="145"/>
        <end position="161"/>
    </location>
</feature>
<dbReference type="Proteomes" id="UP000034805">
    <property type="component" value="Unassembled WGS sequence"/>
</dbReference>
<dbReference type="GO" id="GO:0032418">
    <property type="term" value="P:lysosome localization"/>
    <property type="evidence" value="ECO:0007669"/>
    <property type="project" value="TreeGrafter"/>
</dbReference>
<dbReference type="EMBL" id="JARO02012514">
    <property type="protein sequence ID" value="KPP59210.1"/>
    <property type="molecule type" value="Genomic_DNA"/>
</dbReference>
<evidence type="ECO:0000313" key="3">
    <source>
        <dbReference type="EMBL" id="KPP59210.1"/>
    </source>
</evidence>
<feature type="domain" description="BLOC-1-related complex subunit 6 C-terminal helix" evidence="2">
    <location>
        <begin position="328"/>
        <end position="427"/>
    </location>
</feature>
<protein>
    <recommendedName>
        <fullName evidence="2">BLOC-1-related complex subunit 6 C-terminal helix domain-containing protein</fullName>
    </recommendedName>
</protein>
<dbReference type="AlphaFoldDB" id="A0A0P7TYK8"/>
<dbReference type="InterPro" id="IPR046465">
    <property type="entry name" value="BORCS6_C"/>
</dbReference>
<dbReference type="GO" id="GO:0099078">
    <property type="term" value="C:BORC complex"/>
    <property type="evidence" value="ECO:0007669"/>
    <property type="project" value="TreeGrafter"/>
</dbReference>
<dbReference type="Pfam" id="PF10157">
    <property type="entry name" value="BORCS6"/>
    <property type="match status" value="1"/>
</dbReference>
<feature type="region of interest" description="Disordered" evidence="1">
    <location>
        <begin position="290"/>
        <end position="328"/>
    </location>
</feature>
<dbReference type="PANTHER" id="PTHR13440:SF7">
    <property type="entry name" value="BLOC-1 RELATED COMPLEX SUBUNIT 6"/>
    <property type="match status" value="1"/>
</dbReference>
<dbReference type="InterPro" id="IPR019314">
    <property type="entry name" value="BORCS6"/>
</dbReference>
<evidence type="ECO:0000313" key="4">
    <source>
        <dbReference type="Proteomes" id="UP000034805"/>
    </source>
</evidence>
<gene>
    <name evidence="3" type="ORF">Z043_122891</name>
</gene>
<feature type="region of interest" description="Disordered" evidence="1">
    <location>
        <begin position="141"/>
        <end position="171"/>
    </location>
</feature>
<comment type="caution">
    <text evidence="3">The sequence shown here is derived from an EMBL/GenBank/DDBJ whole genome shotgun (WGS) entry which is preliminary data.</text>
</comment>
<proteinExistence type="predicted"/>
<sequence>MWRVEAEFDEFETRHRVPRITAAAERMSHSPGTGSAVHTVSNGLDSPGSLSSSDEECSNGLQPTKCAERVPGCGLEPAAVSPAERELNEGEMEGGRQPPCEEGCVDTTAVSLCTTDPSDAGSPHENRPYTELVYAAAAGNPAAKSLKDVKREERVGTKQVDEQEETAGTRECSAAAQAFLPPAVRDGLPPDVPSEEHAGSPSPLQGHKASHPPHVMAQVHVRAAPERERIVRGMQDSKSLDEISQACGGARGPPEGRRATISSALELEGTVSHDGDVTHFITRNLEHKIKMSSRPSLDSDSHGRAQNRGLFDRSGQSRGSLRPPADIPPIDPGVLLDLHRQAQEVAQSVELVMRGLGRTIQNMTALSVGYIQTYRDSVDSVGESVDMSIKGMYTLMARCEELDRSMQPIHALAKQIRDIKQTLDILETLCK</sequence>
<dbReference type="STRING" id="113540.ENSSFOP00015024017"/>
<feature type="region of interest" description="Disordered" evidence="1">
    <location>
        <begin position="24"/>
        <end position="63"/>
    </location>
</feature>
<feature type="region of interest" description="Disordered" evidence="1">
    <location>
        <begin position="183"/>
        <end position="211"/>
    </location>
</feature>
<accession>A0A0P7TYK8</accession>
<feature type="compositionally biased region" description="Low complexity" evidence="1">
    <location>
        <begin position="41"/>
        <end position="52"/>
    </location>
</feature>
<reference evidence="3 4" key="1">
    <citation type="submission" date="2015-08" db="EMBL/GenBank/DDBJ databases">
        <title>The genome of the Asian arowana (Scleropages formosus).</title>
        <authorList>
            <person name="Tan M.H."/>
            <person name="Gan H.M."/>
            <person name="Croft L.J."/>
            <person name="Austin C.M."/>
        </authorList>
    </citation>
    <scope>NUCLEOTIDE SEQUENCE [LARGE SCALE GENOMIC DNA]</scope>
    <source>
        <strain evidence="3">Aro1</strain>
    </source>
</reference>
<organism evidence="3 4">
    <name type="scientific">Scleropages formosus</name>
    <name type="common">Asian bonytongue</name>
    <name type="synonym">Osteoglossum formosum</name>
    <dbReference type="NCBI Taxonomy" id="113540"/>
    <lineage>
        <taxon>Eukaryota</taxon>
        <taxon>Metazoa</taxon>
        <taxon>Chordata</taxon>
        <taxon>Craniata</taxon>
        <taxon>Vertebrata</taxon>
        <taxon>Euteleostomi</taxon>
        <taxon>Actinopterygii</taxon>
        <taxon>Neopterygii</taxon>
        <taxon>Teleostei</taxon>
        <taxon>Osteoglossocephala</taxon>
        <taxon>Osteoglossomorpha</taxon>
        <taxon>Osteoglossiformes</taxon>
        <taxon>Osteoglossidae</taxon>
        <taxon>Scleropages</taxon>
    </lineage>
</organism>
<evidence type="ECO:0000256" key="1">
    <source>
        <dbReference type="SAM" id="MobiDB-lite"/>
    </source>
</evidence>
<name>A0A0P7TYK8_SCLFO</name>
<feature type="region of interest" description="Disordered" evidence="1">
    <location>
        <begin position="79"/>
        <end position="103"/>
    </location>
</feature>